<dbReference type="Gramene" id="OBART12G05370.1">
    <property type="protein sequence ID" value="OBART12G05370.1"/>
    <property type="gene ID" value="OBART12G05370"/>
</dbReference>
<evidence type="ECO:0008006" key="5">
    <source>
        <dbReference type="Google" id="ProtNLM"/>
    </source>
</evidence>
<accession>A0A0D3HS96</accession>
<keyword evidence="2" id="KW-0732">Signal</keyword>
<dbReference type="Proteomes" id="UP000026960">
    <property type="component" value="Chromosome 12"/>
</dbReference>
<protein>
    <recommendedName>
        <fullName evidence="5">Secreted protein</fullName>
    </recommendedName>
</protein>
<evidence type="ECO:0000313" key="4">
    <source>
        <dbReference type="Proteomes" id="UP000026960"/>
    </source>
</evidence>
<evidence type="ECO:0000256" key="2">
    <source>
        <dbReference type="SAM" id="SignalP"/>
    </source>
</evidence>
<evidence type="ECO:0000313" key="3">
    <source>
        <dbReference type="EnsemblPlants" id="OBART12G05370.1"/>
    </source>
</evidence>
<dbReference type="HOGENOM" id="CLU_1789859_0_0_1"/>
<name>A0A0D3HS96_9ORYZ</name>
<reference evidence="3" key="1">
    <citation type="journal article" date="2009" name="Rice">
        <title>De Novo Next Generation Sequencing of Plant Genomes.</title>
        <authorList>
            <person name="Rounsley S."/>
            <person name="Marri P.R."/>
            <person name="Yu Y."/>
            <person name="He R."/>
            <person name="Sisneros N."/>
            <person name="Goicoechea J.L."/>
            <person name="Lee S.J."/>
            <person name="Angelova A."/>
            <person name="Kudrna D."/>
            <person name="Luo M."/>
            <person name="Affourtit J."/>
            <person name="Desany B."/>
            <person name="Knight J."/>
            <person name="Niazi F."/>
            <person name="Egholm M."/>
            <person name="Wing R.A."/>
        </authorList>
    </citation>
    <scope>NUCLEOTIDE SEQUENCE [LARGE SCALE GENOMIC DNA]</scope>
    <source>
        <strain evidence="3">cv. IRGC 105608</strain>
    </source>
</reference>
<organism evidence="3">
    <name type="scientific">Oryza barthii</name>
    <dbReference type="NCBI Taxonomy" id="65489"/>
    <lineage>
        <taxon>Eukaryota</taxon>
        <taxon>Viridiplantae</taxon>
        <taxon>Streptophyta</taxon>
        <taxon>Embryophyta</taxon>
        <taxon>Tracheophyta</taxon>
        <taxon>Spermatophyta</taxon>
        <taxon>Magnoliopsida</taxon>
        <taxon>Liliopsida</taxon>
        <taxon>Poales</taxon>
        <taxon>Poaceae</taxon>
        <taxon>BOP clade</taxon>
        <taxon>Oryzoideae</taxon>
        <taxon>Oryzeae</taxon>
        <taxon>Oryzinae</taxon>
        <taxon>Oryza</taxon>
    </lineage>
</organism>
<reference evidence="3" key="2">
    <citation type="submission" date="2015-03" db="UniProtKB">
        <authorList>
            <consortium name="EnsemblPlants"/>
        </authorList>
    </citation>
    <scope>IDENTIFICATION</scope>
</reference>
<keyword evidence="4" id="KW-1185">Reference proteome</keyword>
<feature type="chain" id="PRO_5002277099" description="Secreted protein" evidence="2">
    <location>
        <begin position="19"/>
        <end position="145"/>
    </location>
</feature>
<dbReference type="EnsemblPlants" id="OBART12G05370.1">
    <property type="protein sequence ID" value="OBART12G05370.1"/>
    <property type="gene ID" value="OBART12G05370"/>
</dbReference>
<sequence>MYNAWLWLIVSRLYVGHAHPWQQGPWLRRPIPRLQRNRSKRRTWAQEGRSHSSRPRIGRAGAPCVASSNRQIRRHCCSPLPTLAKKGGGEEPLPLREGERNCRHCGPRRQIWRARRRQARHAVGELVCAVVGGGGRRRQARIRIR</sequence>
<proteinExistence type="predicted"/>
<dbReference type="AlphaFoldDB" id="A0A0D3HS96"/>
<feature type="signal peptide" evidence="2">
    <location>
        <begin position="1"/>
        <end position="18"/>
    </location>
</feature>
<feature type="region of interest" description="Disordered" evidence="1">
    <location>
        <begin position="37"/>
        <end position="64"/>
    </location>
</feature>
<dbReference type="PaxDb" id="65489-OBART12G05370.1"/>
<evidence type="ECO:0000256" key="1">
    <source>
        <dbReference type="SAM" id="MobiDB-lite"/>
    </source>
</evidence>